<evidence type="ECO:0000256" key="1">
    <source>
        <dbReference type="ARBA" id="ARBA00022722"/>
    </source>
</evidence>
<evidence type="ECO:0000256" key="10">
    <source>
        <dbReference type="ARBA" id="ARBA00023235"/>
    </source>
</evidence>
<evidence type="ECO:0000256" key="2">
    <source>
        <dbReference type="ARBA" id="ARBA00022741"/>
    </source>
</evidence>
<dbReference type="SMART" id="SM00382">
    <property type="entry name" value="AAA"/>
    <property type="match status" value="1"/>
</dbReference>
<comment type="similarity">
    <text evidence="11">Belongs to the RecD family.</text>
</comment>
<evidence type="ECO:0000313" key="14">
    <source>
        <dbReference type="Proteomes" id="UP000585721"/>
    </source>
</evidence>
<dbReference type="Gene3D" id="1.10.10.1020">
    <property type="entry name" value="RecBCD complex, subunit RecD, N-terminal domain"/>
    <property type="match status" value="1"/>
</dbReference>
<dbReference type="GO" id="GO:0017116">
    <property type="term" value="F:single-stranded DNA helicase activity"/>
    <property type="evidence" value="ECO:0007669"/>
    <property type="project" value="TreeGrafter"/>
</dbReference>
<evidence type="ECO:0000313" key="13">
    <source>
        <dbReference type="EMBL" id="MBB6056945.1"/>
    </source>
</evidence>
<dbReference type="Pfam" id="PF21185">
    <property type="entry name" value="RecD_N"/>
    <property type="match status" value="1"/>
</dbReference>
<keyword evidence="1 11" id="KW-0540">Nuclease</keyword>
<evidence type="ECO:0000256" key="4">
    <source>
        <dbReference type="ARBA" id="ARBA00022801"/>
    </source>
</evidence>
<proteinExistence type="inferred from homology"/>
<dbReference type="InterPro" id="IPR049550">
    <property type="entry name" value="RecD_N"/>
</dbReference>
<organism evidence="13 14">
    <name type="scientific">Tolumonas osonensis</name>
    <dbReference type="NCBI Taxonomy" id="675874"/>
    <lineage>
        <taxon>Bacteria</taxon>
        <taxon>Pseudomonadati</taxon>
        <taxon>Pseudomonadota</taxon>
        <taxon>Gammaproteobacteria</taxon>
        <taxon>Aeromonadales</taxon>
        <taxon>Aeromonadaceae</taxon>
        <taxon>Tolumonas</taxon>
    </lineage>
</organism>
<dbReference type="CDD" id="cd18809">
    <property type="entry name" value="SF1_C_RecD"/>
    <property type="match status" value="1"/>
</dbReference>
<evidence type="ECO:0000256" key="3">
    <source>
        <dbReference type="ARBA" id="ARBA00022763"/>
    </source>
</evidence>
<evidence type="ECO:0000256" key="11">
    <source>
        <dbReference type="HAMAP-Rule" id="MF_01487"/>
    </source>
</evidence>
<keyword evidence="14" id="KW-1185">Reference proteome</keyword>
<dbReference type="GO" id="GO:0043139">
    <property type="term" value="F:5'-3' DNA helicase activity"/>
    <property type="evidence" value="ECO:0007669"/>
    <property type="project" value="UniProtKB-UniRule"/>
</dbReference>
<dbReference type="Pfam" id="PF13245">
    <property type="entry name" value="AAA_19"/>
    <property type="match status" value="1"/>
</dbReference>
<dbReference type="Gene3D" id="3.40.50.300">
    <property type="entry name" value="P-loop containing nucleotide triphosphate hydrolases"/>
    <property type="match status" value="3"/>
</dbReference>
<dbReference type="EMBL" id="JACHGR010000011">
    <property type="protein sequence ID" value="MBB6056945.1"/>
    <property type="molecule type" value="Genomic_DNA"/>
</dbReference>
<dbReference type="PANTHER" id="PTHR43788">
    <property type="entry name" value="DNA2/NAM7 HELICASE FAMILY MEMBER"/>
    <property type="match status" value="1"/>
</dbReference>
<keyword evidence="10 11" id="KW-0413">Isomerase</keyword>
<dbReference type="Proteomes" id="UP000585721">
    <property type="component" value="Unassembled WGS sequence"/>
</dbReference>
<keyword evidence="8 11" id="KW-0238">DNA-binding</keyword>
<name>A0A841GNS5_9GAMM</name>
<evidence type="ECO:0000256" key="7">
    <source>
        <dbReference type="ARBA" id="ARBA00022840"/>
    </source>
</evidence>
<feature type="domain" description="AAA+ ATPase" evidence="12">
    <location>
        <begin position="186"/>
        <end position="497"/>
    </location>
</feature>
<keyword evidence="9 11" id="KW-0234">DNA repair</keyword>
<evidence type="ECO:0000256" key="8">
    <source>
        <dbReference type="ARBA" id="ARBA00023125"/>
    </source>
</evidence>
<keyword evidence="3 11" id="KW-0227">DNA damage</keyword>
<evidence type="ECO:0000256" key="6">
    <source>
        <dbReference type="ARBA" id="ARBA00022839"/>
    </source>
</evidence>
<dbReference type="InterPro" id="IPR003593">
    <property type="entry name" value="AAA+_ATPase"/>
</dbReference>
<dbReference type="HAMAP" id="MF_01487">
    <property type="entry name" value="RecD"/>
    <property type="match status" value="1"/>
</dbReference>
<evidence type="ECO:0000256" key="5">
    <source>
        <dbReference type="ARBA" id="ARBA00022806"/>
    </source>
</evidence>
<dbReference type="InterPro" id="IPR027785">
    <property type="entry name" value="UvrD-like_helicase_C"/>
</dbReference>
<keyword evidence="5 11" id="KW-0347">Helicase</keyword>
<keyword evidence="4 11" id="KW-0378">Hydrolase</keyword>
<sequence length="637" mass="69620">MSELLFRQLFPVLREQRLLRDIDIELARTCARFEPDAMMLLAVALVSNELGRGHVCLALSHWPERLTQWLALVPELALALASLLPREVAAHPEPVLSARFADSALVYPVTSPAELPAHGRPFTLFAGRLYLSRYYAFEQFVAGWLQRAAVTNETSAAAGLSQQLVKLFAPQTETDWQAIAVATAARGRFTLISGGPGTGKTTTVTKLLALLVAQSEQPLLIRLAAPTGKAAARLTESISKARQSLAATIPGAWLAGIPTEASTLHRLLGVIPGQPEFRHRAENPLPLEVLVVDEASMIDLPMMARLLAALPPRAKLILLGDKDQLASVEAGAVLGDICQFVTQGISAAQAGRLQQDTGYALQAYVQTAGHPLRDRLCLLRKSYRFDARSGIGQLAAAVNQGNAAAVQAIWSQDFSDIRLHSDEQRLAHAVALAANGYQRYLAHLHQPMDATRAVSLLADFNDLRVLCAVHDGPWGINSMNEAIAQRLHQQGDLVREGDWYAGRPVMITENDYGLGLYNGDIGVAASDGERLRVWFQLPDGHIHGFLPSRLPAHDTAWAMTVHKSQGSEFSHTLLLLPPEMNPLLTRELLYTGITRARQRLDLFATPDVLTRMAGKATERYSGLVTMLETMQRLHDAE</sequence>
<dbReference type="CDD" id="cd17933">
    <property type="entry name" value="DEXSc_RecD-like"/>
    <property type="match status" value="1"/>
</dbReference>
<comment type="catalytic activity">
    <reaction evidence="11">
        <text>ATP + H2O = ADP + phosphate + H(+)</text>
        <dbReference type="Rhea" id="RHEA:13065"/>
        <dbReference type="ChEBI" id="CHEBI:15377"/>
        <dbReference type="ChEBI" id="CHEBI:15378"/>
        <dbReference type="ChEBI" id="CHEBI:30616"/>
        <dbReference type="ChEBI" id="CHEBI:43474"/>
        <dbReference type="ChEBI" id="CHEBI:456216"/>
        <dbReference type="EC" id="5.6.2.3"/>
    </reaction>
</comment>
<dbReference type="GO" id="GO:0003677">
    <property type="term" value="F:DNA binding"/>
    <property type="evidence" value="ECO:0007669"/>
    <property type="project" value="UniProtKB-UniRule"/>
</dbReference>
<feature type="binding site" evidence="11">
    <location>
        <begin position="194"/>
        <end position="201"/>
    </location>
    <ligand>
        <name>ATP</name>
        <dbReference type="ChEBI" id="CHEBI:30616"/>
    </ligand>
</feature>
<dbReference type="InterPro" id="IPR006344">
    <property type="entry name" value="RecD"/>
</dbReference>
<dbReference type="RefSeq" id="WP_188027662.1">
    <property type="nucleotide sequence ID" value="NZ_JACHGR010000011.1"/>
</dbReference>
<dbReference type="AlphaFoldDB" id="A0A841GNS5"/>
<dbReference type="InterPro" id="IPR050534">
    <property type="entry name" value="Coronavir_polyprotein_1ab"/>
</dbReference>
<evidence type="ECO:0000259" key="12">
    <source>
        <dbReference type="SMART" id="SM00382"/>
    </source>
</evidence>
<dbReference type="GO" id="GO:0009338">
    <property type="term" value="C:exodeoxyribonuclease V complex"/>
    <property type="evidence" value="ECO:0007669"/>
    <property type="project" value="InterPro"/>
</dbReference>
<comment type="function">
    <text evidence="11">A helicase/nuclease that prepares dsDNA breaks (DSB) for recombinational DNA repair. Binds to DSBs and unwinds DNA via a highly rapid and processive ATP-dependent bidirectional helicase activity. Unwinds dsDNA until it encounters a Chi (crossover hotspot instigator) sequence from the 3' direction. Cuts ssDNA a few nucleotides 3' to the Chi site. The properties and activities of the enzyme are changed at Chi. The Chi-altered holoenzyme produces a long 3'-ssDNA overhang and facilitates RecA-binding to the ssDNA for homologous DNA recombination and repair. Holoenzyme degrades any linearized DNA that is unable to undergo homologous recombination. In the holoenzyme this subunit has ssDNA-dependent ATPase and 5'-3' helicase activity. When added to pre-assembled RecBC greatly stimulates nuclease activity and augments holoenzyme processivity. Negatively regulates the RecA-loading ability of RecBCD.</text>
</comment>
<protein>
    <recommendedName>
        <fullName evidence="11">RecBCD enzyme subunit RecD</fullName>
        <ecNumber evidence="11">5.6.2.3</ecNumber>
    </recommendedName>
    <alternativeName>
        <fullName evidence="11">DNA 5'-3' helicase subunit RecD</fullName>
    </alternativeName>
    <alternativeName>
        <fullName evidence="11">Exonuclease V subunit RecD</fullName>
        <shortName evidence="11">ExoV subunit RecD</shortName>
    </alternativeName>
    <alternativeName>
        <fullName evidence="11">Helicase/nuclease RecBCD subunit RecD</fullName>
    </alternativeName>
</protein>
<dbReference type="FunFam" id="3.40.50.300:FF:000912">
    <property type="entry name" value="RecBCD enzyme subunit RecD"/>
    <property type="match status" value="1"/>
</dbReference>
<dbReference type="GO" id="GO:0005524">
    <property type="term" value="F:ATP binding"/>
    <property type="evidence" value="ECO:0007669"/>
    <property type="project" value="UniProtKB-UniRule"/>
</dbReference>
<dbReference type="NCBIfam" id="NF008127">
    <property type="entry name" value="PRK10875.1"/>
    <property type="match status" value="1"/>
</dbReference>
<dbReference type="EC" id="5.6.2.3" evidence="11"/>
<reference evidence="13 14" key="1">
    <citation type="submission" date="2020-08" db="EMBL/GenBank/DDBJ databases">
        <title>Genomic Encyclopedia of Type Strains, Phase IV (KMG-IV): sequencing the most valuable type-strain genomes for metagenomic binning, comparative biology and taxonomic classification.</title>
        <authorList>
            <person name="Goeker M."/>
        </authorList>
    </citation>
    <scope>NUCLEOTIDE SEQUENCE [LARGE SCALE GENOMIC DNA]</scope>
    <source>
        <strain evidence="13 14">DSM 22975</strain>
    </source>
</reference>
<dbReference type="InterPro" id="IPR027417">
    <property type="entry name" value="P-loop_NTPase"/>
</dbReference>
<comment type="miscellaneous">
    <text evidence="11">In the RecBCD complex, RecB has a slow 3'-5' helicase, an exonuclease activity and loads RecA onto ssDNA, RecD has a fast 5'-3' helicase activity, while RecC stimulates the ATPase and processivity of the RecB helicase and contributes to recognition of the Chi site.</text>
</comment>
<comment type="caution">
    <text evidence="13">The sequence shown here is derived from an EMBL/GenBank/DDBJ whole genome shotgun (WGS) entry which is preliminary data.</text>
</comment>
<dbReference type="PANTHER" id="PTHR43788:SF6">
    <property type="entry name" value="DNA HELICASE B"/>
    <property type="match status" value="1"/>
</dbReference>
<dbReference type="GO" id="GO:0008854">
    <property type="term" value="F:exodeoxyribonuclease V activity"/>
    <property type="evidence" value="ECO:0007669"/>
    <property type="project" value="InterPro"/>
</dbReference>
<keyword evidence="2 11" id="KW-0547">Nucleotide-binding</keyword>
<accession>A0A841GNS5</accession>
<dbReference type="NCBIfam" id="TIGR01447">
    <property type="entry name" value="recD"/>
    <property type="match status" value="1"/>
</dbReference>
<comment type="subunit">
    <text evidence="11">Heterotrimer of RecB, RecC and RecD. All subunits contribute to DNA-binding.</text>
</comment>
<dbReference type="GO" id="GO:0000724">
    <property type="term" value="P:double-strand break repair via homologous recombination"/>
    <property type="evidence" value="ECO:0007669"/>
    <property type="project" value="UniProtKB-UniRule"/>
</dbReference>
<evidence type="ECO:0000256" key="9">
    <source>
        <dbReference type="ARBA" id="ARBA00023204"/>
    </source>
</evidence>
<dbReference type="Pfam" id="PF13538">
    <property type="entry name" value="UvrD_C_2"/>
    <property type="match status" value="1"/>
</dbReference>
<keyword evidence="6 11" id="KW-0269">Exonuclease</keyword>
<dbReference type="SUPFAM" id="SSF52540">
    <property type="entry name" value="P-loop containing nucleoside triphosphate hydrolases"/>
    <property type="match status" value="2"/>
</dbReference>
<keyword evidence="7 11" id="KW-0067">ATP-binding</keyword>
<gene>
    <name evidence="11" type="primary">recD</name>
    <name evidence="13" type="ORF">HNR75_002892</name>
</gene>
<dbReference type="InterPro" id="IPR041851">
    <property type="entry name" value="RecD_N_sf"/>
</dbReference>